<evidence type="ECO:0000313" key="2">
    <source>
        <dbReference type="EMBL" id="TNN19273.1"/>
    </source>
</evidence>
<sequence length="423" mass="48961">MILILMKISLIHFIIVIMYNSILLIYYIFLSGISLMHTIPLLTVINKNNTNAKYPIILIPGLGGAQAYCESTINDEKKSLTPFNVWLNFLYILLPYKGFEYFRLKHDPQTYESYDVNECNVTFPGWGDTWSVEYLSQHISYEYFAPIVSEFIKDAFYVRNFTLRGAPYDFRKSPNDNKLFVVKLRKLIEETYKNGFNRPVVLLGHSMGSIYTLHFLKHQTKRWKQKYIKSFISVSAPFGGTVETLYALTSGDNFGIFLRSPLPYRDLFRTMTSIIATLPNPKLWSKDEVLIVTPHRNYTVLDYPQYFSDADYLTGYNLFTRFISSFDPLEPPKDVPEVYCIYGSGLLSVEQIIFQSSSLFVSSFPNQSPRIIYGNGDGTVNLRSLQVCKKWPSVKVVEISVSGHRQILNEKRFIDFLKYHVNT</sequence>
<dbReference type="GO" id="GO:0008374">
    <property type="term" value="F:O-acyltransferase activity"/>
    <property type="evidence" value="ECO:0007669"/>
    <property type="project" value="InterPro"/>
</dbReference>
<dbReference type="STRING" id="6182.A0A4Z2DS21"/>
<dbReference type="Gene3D" id="3.40.50.1820">
    <property type="entry name" value="alpha/beta hydrolase"/>
    <property type="match status" value="2"/>
</dbReference>
<reference evidence="2 3" key="1">
    <citation type="submission" date="2019-03" db="EMBL/GenBank/DDBJ databases">
        <title>An improved genome assembly of the fluke Schistosoma japonicum.</title>
        <authorList>
            <person name="Hu W."/>
            <person name="Luo F."/>
            <person name="Yin M."/>
            <person name="Mo X."/>
            <person name="Sun C."/>
            <person name="Wu Q."/>
            <person name="Zhu B."/>
            <person name="Xiang M."/>
            <person name="Wang J."/>
            <person name="Wang Y."/>
            <person name="Zhang T."/>
            <person name="Xu B."/>
            <person name="Zheng H."/>
            <person name="Feng Z."/>
        </authorList>
    </citation>
    <scope>NUCLEOTIDE SEQUENCE [LARGE SCALE GENOMIC DNA]</scope>
    <source>
        <strain evidence="2">HuSjv2</strain>
        <tissue evidence="2">Worms</tissue>
    </source>
</reference>
<keyword evidence="3" id="KW-1185">Reference proteome</keyword>
<dbReference type="GO" id="GO:0006629">
    <property type="term" value="P:lipid metabolic process"/>
    <property type="evidence" value="ECO:0007669"/>
    <property type="project" value="InterPro"/>
</dbReference>
<accession>A0A4Z2DS21</accession>
<dbReference type="InterPro" id="IPR029058">
    <property type="entry name" value="AB_hydrolase_fold"/>
</dbReference>
<evidence type="ECO:0000256" key="1">
    <source>
        <dbReference type="SAM" id="Phobius"/>
    </source>
</evidence>
<dbReference type="PANTHER" id="PTHR11440">
    <property type="entry name" value="LECITHIN-CHOLESTEROL ACYLTRANSFERASE-RELATED"/>
    <property type="match status" value="1"/>
</dbReference>
<dbReference type="OrthoDB" id="190846at2759"/>
<gene>
    <name evidence="2" type="ORF">EWB00_009015</name>
</gene>
<protein>
    <submittedName>
        <fullName evidence="2">Group XV phospholipase A2</fullName>
    </submittedName>
</protein>
<dbReference type="Proteomes" id="UP000311919">
    <property type="component" value="Unassembled WGS sequence"/>
</dbReference>
<dbReference type="SUPFAM" id="SSF53474">
    <property type="entry name" value="alpha/beta-Hydrolases"/>
    <property type="match status" value="1"/>
</dbReference>
<dbReference type="InterPro" id="IPR003386">
    <property type="entry name" value="LACT/PDAT_acylTrfase"/>
</dbReference>
<keyword evidence="1" id="KW-0812">Transmembrane</keyword>
<keyword evidence="1" id="KW-0472">Membrane</keyword>
<organism evidence="2 3">
    <name type="scientific">Schistosoma japonicum</name>
    <name type="common">Blood fluke</name>
    <dbReference type="NCBI Taxonomy" id="6182"/>
    <lineage>
        <taxon>Eukaryota</taxon>
        <taxon>Metazoa</taxon>
        <taxon>Spiralia</taxon>
        <taxon>Lophotrochozoa</taxon>
        <taxon>Platyhelminthes</taxon>
        <taxon>Trematoda</taxon>
        <taxon>Digenea</taxon>
        <taxon>Strigeidida</taxon>
        <taxon>Schistosomatoidea</taxon>
        <taxon>Schistosomatidae</taxon>
        <taxon>Schistosoma</taxon>
    </lineage>
</organism>
<comment type="caution">
    <text evidence="2">The sequence shown here is derived from an EMBL/GenBank/DDBJ whole genome shotgun (WGS) entry which is preliminary data.</text>
</comment>
<proteinExistence type="predicted"/>
<dbReference type="AlphaFoldDB" id="A0A4Z2DS21"/>
<dbReference type="Pfam" id="PF02450">
    <property type="entry name" value="LCAT"/>
    <property type="match status" value="1"/>
</dbReference>
<feature type="transmembrane region" description="Helical" evidence="1">
    <location>
        <begin position="9"/>
        <end position="29"/>
    </location>
</feature>
<dbReference type="EMBL" id="SKCS01000051">
    <property type="protein sequence ID" value="TNN19273.1"/>
    <property type="molecule type" value="Genomic_DNA"/>
</dbReference>
<name>A0A4Z2DS21_SCHJA</name>
<keyword evidence="1" id="KW-1133">Transmembrane helix</keyword>
<evidence type="ECO:0000313" key="3">
    <source>
        <dbReference type="Proteomes" id="UP000311919"/>
    </source>
</evidence>